<keyword evidence="4" id="KW-0507">mRNA processing</keyword>
<comment type="subcellular location">
    <subcellularLocation>
        <location evidence="1">Plastid</location>
        <location evidence="1">Chloroplast</location>
    </subcellularLocation>
</comment>
<comment type="caution">
    <text evidence="14">The sequence shown here is derived from an EMBL/GenBank/DDBJ whole genome shotgun (WGS) entry which is preliminary data.</text>
</comment>
<dbReference type="PANTHER" id="PTHR31846">
    <property type="entry name" value="CRS1 / YHBY (CRM) DOMAIN-CONTAINING PROTEIN"/>
    <property type="match status" value="1"/>
</dbReference>
<dbReference type="GO" id="GO:0009507">
    <property type="term" value="C:chloroplast"/>
    <property type="evidence" value="ECO:0007669"/>
    <property type="project" value="UniProtKB-SubCell"/>
</dbReference>
<accession>A0AA38T5M7</accession>
<keyword evidence="9" id="KW-0687">Ribonucleoprotein</keyword>
<feature type="compositionally biased region" description="Basic and acidic residues" evidence="12">
    <location>
        <begin position="258"/>
        <end position="285"/>
    </location>
</feature>
<dbReference type="FunFam" id="3.30.110.60:FF:000002">
    <property type="entry name" value="CRS2-associated factor 1, chloroplastic"/>
    <property type="match status" value="2"/>
</dbReference>
<keyword evidence="2" id="KW-0150">Chloroplast</keyword>
<feature type="compositionally biased region" description="Low complexity" evidence="12">
    <location>
        <begin position="164"/>
        <end position="177"/>
    </location>
</feature>
<keyword evidence="7" id="KW-0809">Transit peptide</keyword>
<feature type="region of interest" description="Disordered" evidence="12">
    <location>
        <begin position="888"/>
        <end position="928"/>
    </location>
</feature>
<keyword evidence="5" id="KW-0677">Repeat</keyword>
<feature type="domain" description="CRM" evidence="13">
    <location>
        <begin position="736"/>
        <end position="836"/>
    </location>
</feature>
<evidence type="ECO:0000259" key="13">
    <source>
        <dbReference type="PROSITE" id="PS51295"/>
    </source>
</evidence>
<dbReference type="Pfam" id="PF01985">
    <property type="entry name" value="CRS1_YhbY"/>
    <property type="match status" value="3"/>
</dbReference>
<keyword evidence="11" id="KW-0175">Coiled coil</keyword>
<dbReference type="Proteomes" id="UP001172457">
    <property type="component" value="Chromosome 5"/>
</dbReference>
<gene>
    <name evidence="14" type="ORF">OSB04_020434</name>
</gene>
<feature type="region of interest" description="Disordered" evidence="12">
    <location>
        <begin position="53"/>
        <end position="112"/>
    </location>
</feature>
<evidence type="ECO:0000256" key="5">
    <source>
        <dbReference type="ARBA" id="ARBA00022737"/>
    </source>
</evidence>
<keyword evidence="6 10" id="KW-0694">RNA-binding</keyword>
<feature type="compositionally biased region" description="Low complexity" evidence="12">
    <location>
        <begin position="224"/>
        <end position="245"/>
    </location>
</feature>
<feature type="compositionally biased region" description="Acidic residues" evidence="12">
    <location>
        <begin position="912"/>
        <end position="928"/>
    </location>
</feature>
<feature type="compositionally biased region" description="Basic and acidic residues" evidence="12">
    <location>
        <begin position="71"/>
        <end position="92"/>
    </location>
</feature>
<dbReference type="PANTHER" id="PTHR31846:SF7">
    <property type="entry name" value="CRS1 _ YHBY (CRM) DOMAIN-CONTAINING PROTEIN"/>
    <property type="match status" value="1"/>
</dbReference>
<dbReference type="AlphaFoldDB" id="A0AA38T5M7"/>
<proteinExistence type="predicted"/>
<evidence type="ECO:0000256" key="10">
    <source>
        <dbReference type="PROSITE-ProRule" id="PRU00626"/>
    </source>
</evidence>
<evidence type="ECO:0000256" key="11">
    <source>
        <dbReference type="SAM" id="Coils"/>
    </source>
</evidence>
<evidence type="ECO:0000313" key="15">
    <source>
        <dbReference type="Proteomes" id="UP001172457"/>
    </source>
</evidence>
<evidence type="ECO:0000256" key="7">
    <source>
        <dbReference type="ARBA" id="ARBA00022946"/>
    </source>
</evidence>
<dbReference type="InterPro" id="IPR045278">
    <property type="entry name" value="CRS1/CFM2/CFM3"/>
</dbReference>
<evidence type="ECO:0000256" key="1">
    <source>
        <dbReference type="ARBA" id="ARBA00004229"/>
    </source>
</evidence>
<keyword evidence="3" id="KW-0934">Plastid</keyword>
<feature type="region of interest" description="Disordered" evidence="12">
    <location>
        <begin position="198"/>
        <end position="297"/>
    </location>
</feature>
<dbReference type="GO" id="GO:0006397">
    <property type="term" value="P:mRNA processing"/>
    <property type="evidence" value="ECO:0007669"/>
    <property type="project" value="UniProtKB-KW"/>
</dbReference>
<feature type="domain" description="CRM" evidence="13">
    <location>
        <begin position="522"/>
        <end position="619"/>
    </location>
</feature>
<sequence>MASSSSSSSSFPFNLLILPTSTTSTTLPFSRTHSSNFKSFCNNQAIQLETQQINPKIKKPRKPRPSFSHQVLEKWSRKPTLEDKFPWQKEEGTNSIKSIEEEEEERGLNESRIGSNSVRYNSIKTIKLAPWVQETKTQKPKFDFEGGNSQKDGNGGKNDDGFVLSNSRNGSNSLLSDSVRSNSIKTVKVAPWVQETKTQKPKFDFEDGNSQKDSNGGKNDGGFVSSNSRTSSNSLLSDSVRSNSVKTPKVAPWVQETKTQKPKFDFEGGNSKKDSNGAKIEDGVSQRDGGATTIDGISSQKGNAQRVFVKDEDMQIKIDDSEVPWERGRDLFKNSSNTPMAEKLIPEFELKRLRNKAGRMVERFRVGASGVTQELVDSIREKWEKDEVVKLKFKGPSAMNMKRIHESLESRTGGLVIWRSGSSVVLFRGMAYKLPCVQSFAEQNSKDTQNDSSTKYPARYVKDLSEEELLDLKELNLVLDGLGPRFKDWCGREPLPVDADLLPSLVEGYRRPFRLLPHGTRHGLRDKEMTFFRRTARTMPPHFALGRNRDLEGLAVAMAKLWERSAIAKIAIKRGVHNTCNERMAEELKRLTGGTLVSRNKDYIVFYRGNDFLPPNVTQTLREALDVRTNRQEDEDKAREKALTFFDSAPKNAVSGSLVAGTLAETIAATSRWGGRPSAEEVEKMRRDSAVARHASLVRLLEKKLALANGKIKRAEKALAKVQEYLQPSELPTDLETLTDEERFSLRKIGLSMKPFLELGRRGVFDGTIENMHLHWKYRELVKIMVERKSFAHVKQVAISLEAESGGVLVSVDKTTKGYAIIVYRGKNYERPKEMRPKNLLTRRKALARAIELQRREALKYHIFELSGRIKKLKSELEDMKVVDEIDEETLRSRIEDDSDSESDSDDHGGMEEDEEAYLETYEDGDQN</sequence>
<dbReference type="InterPro" id="IPR001890">
    <property type="entry name" value="RNA-binding_CRM"/>
</dbReference>
<evidence type="ECO:0000256" key="4">
    <source>
        <dbReference type="ARBA" id="ARBA00022664"/>
    </source>
</evidence>
<protein>
    <recommendedName>
        <fullName evidence="13">CRM domain-containing protein</fullName>
    </recommendedName>
</protein>
<name>A0AA38T5M7_9ASTR</name>
<feature type="domain" description="CRM" evidence="13">
    <location>
        <begin position="343"/>
        <end position="439"/>
    </location>
</feature>
<evidence type="ECO:0000313" key="14">
    <source>
        <dbReference type="EMBL" id="KAJ9547891.1"/>
    </source>
</evidence>
<evidence type="ECO:0000256" key="8">
    <source>
        <dbReference type="ARBA" id="ARBA00023187"/>
    </source>
</evidence>
<organism evidence="14 15">
    <name type="scientific">Centaurea solstitialis</name>
    <name type="common">yellow star-thistle</name>
    <dbReference type="NCBI Taxonomy" id="347529"/>
    <lineage>
        <taxon>Eukaryota</taxon>
        <taxon>Viridiplantae</taxon>
        <taxon>Streptophyta</taxon>
        <taxon>Embryophyta</taxon>
        <taxon>Tracheophyta</taxon>
        <taxon>Spermatophyta</taxon>
        <taxon>Magnoliopsida</taxon>
        <taxon>eudicotyledons</taxon>
        <taxon>Gunneridae</taxon>
        <taxon>Pentapetalae</taxon>
        <taxon>asterids</taxon>
        <taxon>campanulids</taxon>
        <taxon>Asterales</taxon>
        <taxon>Asteraceae</taxon>
        <taxon>Carduoideae</taxon>
        <taxon>Cardueae</taxon>
        <taxon>Centaureinae</taxon>
        <taxon>Centaurea</taxon>
    </lineage>
</organism>
<dbReference type="GO" id="GO:0003729">
    <property type="term" value="F:mRNA binding"/>
    <property type="evidence" value="ECO:0007669"/>
    <property type="project" value="InterPro"/>
</dbReference>
<dbReference type="PROSITE" id="PS51295">
    <property type="entry name" value="CRM"/>
    <property type="match status" value="3"/>
</dbReference>
<dbReference type="GO" id="GO:0000373">
    <property type="term" value="P:Group II intron splicing"/>
    <property type="evidence" value="ECO:0007669"/>
    <property type="project" value="UniProtKB-ARBA"/>
</dbReference>
<reference evidence="14" key="1">
    <citation type="submission" date="2023-03" db="EMBL/GenBank/DDBJ databases">
        <title>Chromosome-scale reference genome and RAD-based genetic map of yellow starthistle (Centaurea solstitialis) reveal putative structural variation and QTLs associated with invader traits.</title>
        <authorList>
            <person name="Reatini B."/>
            <person name="Cang F.A."/>
            <person name="Jiang Q."/>
            <person name="Mckibben M.T.W."/>
            <person name="Barker M.S."/>
            <person name="Rieseberg L.H."/>
            <person name="Dlugosch K.M."/>
        </authorList>
    </citation>
    <scope>NUCLEOTIDE SEQUENCE</scope>
    <source>
        <strain evidence="14">CAN-66</strain>
        <tissue evidence="14">Leaf</tissue>
    </source>
</reference>
<feature type="coiled-coil region" evidence="11">
    <location>
        <begin position="698"/>
        <end position="725"/>
    </location>
</feature>
<dbReference type="Gene3D" id="3.30.110.60">
    <property type="entry name" value="YhbY-like"/>
    <property type="match status" value="3"/>
</dbReference>
<keyword evidence="15" id="KW-1185">Reference proteome</keyword>
<dbReference type="SUPFAM" id="SSF75471">
    <property type="entry name" value="YhbY-like"/>
    <property type="match status" value="3"/>
</dbReference>
<dbReference type="SMART" id="SM01103">
    <property type="entry name" value="CRS1_YhbY"/>
    <property type="match status" value="3"/>
</dbReference>
<keyword evidence="8" id="KW-0508">mRNA splicing</keyword>
<evidence type="ECO:0000256" key="9">
    <source>
        <dbReference type="ARBA" id="ARBA00023274"/>
    </source>
</evidence>
<dbReference type="GO" id="GO:1990904">
    <property type="term" value="C:ribonucleoprotein complex"/>
    <property type="evidence" value="ECO:0007669"/>
    <property type="project" value="UniProtKB-KW"/>
</dbReference>
<dbReference type="EMBL" id="JARYMX010000005">
    <property type="protein sequence ID" value="KAJ9547891.1"/>
    <property type="molecule type" value="Genomic_DNA"/>
</dbReference>
<evidence type="ECO:0000256" key="6">
    <source>
        <dbReference type="ARBA" id="ARBA00022884"/>
    </source>
</evidence>
<evidence type="ECO:0000256" key="2">
    <source>
        <dbReference type="ARBA" id="ARBA00022528"/>
    </source>
</evidence>
<dbReference type="InterPro" id="IPR035920">
    <property type="entry name" value="YhbY-like_sf"/>
</dbReference>
<evidence type="ECO:0000256" key="3">
    <source>
        <dbReference type="ARBA" id="ARBA00022640"/>
    </source>
</evidence>
<evidence type="ECO:0000256" key="12">
    <source>
        <dbReference type="SAM" id="MobiDB-lite"/>
    </source>
</evidence>
<feature type="region of interest" description="Disordered" evidence="12">
    <location>
        <begin position="139"/>
        <end position="177"/>
    </location>
</feature>
<dbReference type="FunFam" id="3.30.110.60:FF:000003">
    <property type="entry name" value="CRM-domain containing factor CFM3B, chloroplastic"/>
    <property type="match status" value="1"/>
</dbReference>